<dbReference type="InterPro" id="IPR011009">
    <property type="entry name" value="Kinase-like_dom_sf"/>
</dbReference>
<dbReference type="RefSeq" id="XP_022940857.1">
    <property type="nucleotide sequence ID" value="XM_023085089.1"/>
</dbReference>
<evidence type="ECO:0000256" key="12">
    <source>
        <dbReference type="ARBA" id="ARBA00022840"/>
    </source>
</evidence>
<dbReference type="PANTHER" id="PTHR48006:SF60">
    <property type="entry name" value="PROTEIN KINASE DOMAIN-CONTAINING PROTEIN"/>
    <property type="match status" value="1"/>
</dbReference>
<evidence type="ECO:0000256" key="2">
    <source>
        <dbReference type="ARBA" id="ARBA00012513"/>
    </source>
</evidence>
<comment type="catalytic activity">
    <reaction evidence="18">
        <text>L-seryl-[protein] + ATP = O-phospho-L-seryl-[protein] + ADP + H(+)</text>
        <dbReference type="Rhea" id="RHEA:17989"/>
        <dbReference type="Rhea" id="RHEA-COMP:9863"/>
        <dbReference type="Rhea" id="RHEA-COMP:11604"/>
        <dbReference type="ChEBI" id="CHEBI:15378"/>
        <dbReference type="ChEBI" id="CHEBI:29999"/>
        <dbReference type="ChEBI" id="CHEBI:30616"/>
        <dbReference type="ChEBI" id="CHEBI:83421"/>
        <dbReference type="ChEBI" id="CHEBI:456216"/>
        <dbReference type="EC" id="2.7.11.1"/>
    </reaction>
</comment>
<dbReference type="FunFam" id="3.30.200.20:FF:000217">
    <property type="entry name" value="probable LRR receptor-like serine/threonine-protein kinase At1g53430"/>
    <property type="match status" value="1"/>
</dbReference>
<dbReference type="PANTHER" id="PTHR48006">
    <property type="entry name" value="LEUCINE-RICH REPEAT-CONTAINING PROTEIN DDB_G0281931-RELATED"/>
    <property type="match status" value="1"/>
</dbReference>
<evidence type="ECO:0000256" key="10">
    <source>
        <dbReference type="ARBA" id="ARBA00022741"/>
    </source>
</evidence>
<dbReference type="GeneID" id="111446324"/>
<protein>
    <recommendedName>
        <fullName evidence="2">non-specific serine/threonine protein kinase</fullName>
        <ecNumber evidence="2">2.7.11.1</ecNumber>
    </recommendedName>
</protein>
<dbReference type="InterPro" id="IPR000719">
    <property type="entry name" value="Prot_kinase_dom"/>
</dbReference>
<dbReference type="InterPro" id="IPR003591">
    <property type="entry name" value="Leu-rich_rpt_typical-subtyp"/>
</dbReference>
<keyword evidence="3" id="KW-0723">Serine/threonine-protein kinase</keyword>
<keyword evidence="13 19" id="KW-1133">Transmembrane helix</keyword>
<keyword evidence="12" id="KW-0067">ATP-binding</keyword>
<keyword evidence="7 19" id="KW-0812">Transmembrane</keyword>
<dbReference type="PROSITE" id="PS00108">
    <property type="entry name" value="PROTEIN_KINASE_ST"/>
    <property type="match status" value="1"/>
</dbReference>
<dbReference type="Pfam" id="PF07714">
    <property type="entry name" value="PK_Tyr_Ser-Thr"/>
    <property type="match status" value="1"/>
</dbReference>
<evidence type="ECO:0000256" key="16">
    <source>
        <dbReference type="ARBA" id="ARBA00023180"/>
    </source>
</evidence>
<evidence type="ECO:0000256" key="8">
    <source>
        <dbReference type="ARBA" id="ARBA00022729"/>
    </source>
</evidence>
<comment type="catalytic activity">
    <reaction evidence="17">
        <text>L-threonyl-[protein] + ATP = O-phospho-L-threonyl-[protein] + ADP + H(+)</text>
        <dbReference type="Rhea" id="RHEA:46608"/>
        <dbReference type="Rhea" id="RHEA-COMP:11060"/>
        <dbReference type="Rhea" id="RHEA-COMP:11605"/>
        <dbReference type="ChEBI" id="CHEBI:15378"/>
        <dbReference type="ChEBI" id="CHEBI:30013"/>
        <dbReference type="ChEBI" id="CHEBI:30616"/>
        <dbReference type="ChEBI" id="CHEBI:61977"/>
        <dbReference type="ChEBI" id="CHEBI:456216"/>
        <dbReference type="EC" id="2.7.11.1"/>
    </reaction>
</comment>
<feature type="transmembrane region" description="Helical" evidence="19">
    <location>
        <begin position="601"/>
        <end position="624"/>
    </location>
</feature>
<comment type="subcellular location">
    <subcellularLocation>
        <location evidence="1">Membrane</location>
        <topology evidence="1">Single-pass type I membrane protein</topology>
    </subcellularLocation>
</comment>
<dbReference type="Pfam" id="PF00560">
    <property type="entry name" value="LRR_1"/>
    <property type="match status" value="4"/>
</dbReference>
<evidence type="ECO:0000256" key="13">
    <source>
        <dbReference type="ARBA" id="ARBA00022989"/>
    </source>
</evidence>
<evidence type="ECO:0000313" key="21">
    <source>
        <dbReference type="Proteomes" id="UP000504609"/>
    </source>
</evidence>
<dbReference type="InterPro" id="IPR051824">
    <property type="entry name" value="LRR_Rcpt-Like_S/T_Kinase"/>
</dbReference>
<dbReference type="Gene3D" id="1.10.510.10">
    <property type="entry name" value="Transferase(Phosphotransferase) domain 1"/>
    <property type="match status" value="1"/>
</dbReference>
<dbReference type="SUPFAM" id="SSF52058">
    <property type="entry name" value="L domain-like"/>
    <property type="match status" value="1"/>
</dbReference>
<evidence type="ECO:0000256" key="19">
    <source>
        <dbReference type="SAM" id="Phobius"/>
    </source>
</evidence>
<dbReference type="InterPro" id="IPR001245">
    <property type="entry name" value="Ser-Thr/Tyr_kinase_cat_dom"/>
</dbReference>
<keyword evidence="21" id="KW-1185">Reference proteome</keyword>
<dbReference type="CDD" id="cd14066">
    <property type="entry name" value="STKc_IRAK"/>
    <property type="match status" value="1"/>
</dbReference>
<evidence type="ECO:0000259" key="20">
    <source>
        <dbReference type="PROSITE" id="PS50011"/>
    </source>
</evidence>
<dbReference type="SMART" id="SM00369">
    <property type="entry name" value="LRR_TYP"/>
    <property type="match status" value="4"/>
</dbReference>
<keyword evidence="9" id="KW-0677">Repeat</keyword>
<evidence type="ECO:0000256" key="18">
    <source>
        <dbReference type="ARBA" id="ARBA00048679"/>
    </source>
</evidence>
<evidence type="ECO:0000256" key="1">
    <source>
        <dbReference type="ARBA" id="ARBA00004479"/>
    </source>
</evidence>
<dbReference type="InterPro" id="IPR032675">
    <property type="entry name" value="LRR_dom_sf"/>
</dbReference>
<dbReference type="Gene3D" id="3.30.200.20">
    <property type="entry name" value="Phosphorylase Kinase, domain 1"/>
    <property type="match status" value="1"/>
</dbReference>
<name>A0A6J1FKS6_CUCMO</name>
<dbReference type="InterPro" id="IPR021720">
    <property type="entry name" value="Malectin_dom"/>
</dbReference>
<evidence type="ECO:0000256" key="3">
    <source>
        <dbReference type="ARBA" id="ARBA00022527"/>
    </source>
</evidence>
<keyword evidence="4" id="KW-0597">Phosphoprotein</keyword>
<evidence type="ECO:0000256" key="14">
    <source>
        <dbReference type="ARBA" id="ARBA00023136"/>
    </source>
</evidence>
<dbReference type="GO" id="GO:0004674">
    <property type="term" value="F:protein serine/threonine kinase activity"/>
    <property type="evidence" value="ECO:0007669"/>
    <property type="project" value="UniProtKB-KW"/>
</dbReference>
<dbReference type="FunFam" id="2.60.120.430:FF:000004">
    <property type="entry name" value="Putative leucine-rich repeat receptor-like serine/threonine-protein kinase"/>
    <property type="match status" value="1"/>
</dbReference>
<feature type="domain" description="Protein kinase" evidence="20">
    <location>
        <begin position="662"/>
        <end position="944"/>
    </location>
</feature>
<evidence type="ECO:0000256" key="4">
    <source>
        <dbReference type="ARBA" id="ARBA00022553"/>
    </source>
</evidence>
<dbReference type="AlphaFoldDB" id="A0A6J1FKS6"/>
<keyword evidence="8" id="KW-0732">Signal</keyword>
<keyword evidence="15" id="KW-0675">Receptor</keyword>
<sequence>MDLKNVHVHVLVHVFVLGLLFFNCFVEFGSDAQPLPQQEVSALQAISEELKNLSWNVHQNSCSNGDGFSNRVISATNIREVNCSCNSSTCSIRSIRLKGLNLTGVLPAAFANLTRLQYLDLNGNLINGSIPKEFGRIPLVTFFMVGNRLSGHIPQEIGDIASLQELNLENNELEGNLPESFGKLSQLRRLLLSSNHFTGSIPDSYGNLKNMTDFWIDGNDLSGRLPEFIGNWTKLYKLRIRGTSMENPIPRAISELENLTELMITDVKGPSTNFPDLTRLKRLQILVLRNCLIEDRIPPYLGQISTLRTLDLSFNRLSGPIPDTFQNLVNAFKFFMFLSNNSLSGQVPSWIVNNQKYIDLSYNNFTGPPVSSCPQSNNVNLVSSYSTALNNTDAWCLVKGFPCPTEARYDSLFINCGGERIKIDGKEYENDETLGGKSNFFSPSERWGYSSTGAFLINTVDGPPYKVKSSNESVSGVYATARLAPISLKYYGFCLRSGSYNVKLHFAEIMFTADEIGRRIFDISIQGKLVKENFNIAEEAGGVNKSFFLEESNILVTSNTLEIHLYWGGKGTTAIPNAGVYGPLISAITVTPNFDVETRELSAGAIACIVVGTFVLFVFILVVLRRKGYLGGKETEDNEFQALKLQTGYFSLRQIKTATNNFDLEHKIGEGGFGPVYKGVLLDGTPIAVKQLSSKSSQGNREFINEIGMISALQHPNLVKLYGCCIEGNQLLLIYEYLENNCLARALFGPEEHLLHLEWPARMNICLGIAKGLAFLHEESRLKIVHRDIKATNVLLDKNLNAKISDFGLAKLNEEENTHISTRIAGTIGYMAPEYATRGYLTDKADVYSFGIVALEIASGKSNTNYRSHEKFVYLLDWACVLQKEGNLLELVDPSLGSNYSKEEVMKMLHIALLCTNLSPTLRPSMSSVVSMLEGKMDVQTPSIKHNAVDQDARFNAFELSEDISSLVSTSSPGIHTLGSSCIDSSSSTHNKNGTQYYSSTGSLLKYQ</sequence>
<dbReference type="InterPro" id="IPR008271">
    <property type="entry name" value="Ser/Thr_kinase_AS"/>
</dbReference>
<dbReference type="GO" id="GO:0005524">
    <property type="term" value="F:ATP binding"/>
    <property type="evidence" value="ECO:0007669"/>
    <property type="project" value="UniProtKB-KW"/>
</dbReference>
<dbReference type="PROSITE" id="PS50011">
    <property type="entry name" value="PROTEIN_KINASE_DOM"/>
    <property type="match status" value="1"/>
</dbReference>
<evidence type="ECO:0000256" key="5">
    <source>
        <dbReference type="ARBA" id="ARBA00022614"/>
    </source>
</evidence>
<dbReference type="Pfam" id="PF11721">
    <property type="entry name" value="Malectin"/>
    <property type="match status" value="1"/>
</dbReference>
<keyword evidence="6" id="KW-0808">Transferase</keyword>
<organism evidence="21 22">
    <name type="scientific">Cucurbita moschata</name>
    <name type="common">Winter crookneck squash</name>
    <name type="synonym">Cucurbita pepo var. moschata</name>
    <dbReference type="NCBI Taxonomy" id="3662"/>
    <lineage>
        <taxon>Eukaryota</taxon>
        <taxon>Viridiplantae</taxon>
        <taxon>Streptophyta</taxon>
        <taxon>Embryophyta</taxon>
        <taxon>Tracheophyta</taxon>
        <taxon>Spermatophyta</taxon>
        <taxon>Magnoliopsida</taxon>
        <taxon>eudicotyledons</taxon>
        <taxon>Gunneridae</taxon>
        <taxon>Pentapetalae</taxon>
        <taxon>rosids</taxon>
        <taxon>fabids</taxon>
        <taxon>Cucurbitales</taxon>
        <taxon>Cucurbitaceae</taxon>
        <taxon>Cucurbiteae</taxon>
        <taxon>Cucurbita</taxon>
    </lineage>
</organism>
<dbReference type="Gene3D" id="2.60.120.430">
    <property type="entry name" value="Galactose-binding lectin"/>
    <property type="match status" value="1"/>
</dbReference>
<reference evidence="22" key="1">
    <citation type="submission" date="2025-08" db="UniProtKB">
        <authorList>
            <consortium name="RefSeq"/>
        </authorList>
    </citation>
    <scope>IDENTIFICATION</scope>
    <source>
        <tissue evidence="22">Young leaves</tissue>
    </source>
</reference>
<evidence type="ECO:0000256" key="7">
    <source>
        <dbReference type="ARBA" id="ARBA00022692"/>
    </source>
</evidence>
<evidence type="ECO:0000256" key="6">
    <source>
        <dbReference type="ARBA" id="ARBA00022679"/>
    </source>
</evidence>
<keyword evidence="14 19" id="KW-0472">Membrane</keyword>
<keyword evidence="5" id="KW-0433">Leucine-rich repeat</keyword>
<dbReference type="SUPFAM" id="SSF56112">
    <property type="entry name" value="Protein kinase-like (PK-like)"/>
    <property type="match status" value="1"/>
</dbReference>
<evidence type="ECO:0000256" key="9">
    <source>
        <dbReference type="ARBA" id="ARBA00022737"/>
    </source>
</evidence>
<keyword evidence="11" id="KW-0418">Kinase</keyword>
<dbReference type="FunFam" id="3.80.10.10:FF:000041">
    <property type="entry name" value="LRR receptor-like serine/threonine-protein kinase ERECTA"/>
    <property type="match status" value="3"/>
</dbReference>
<dbReference type="Proteomes" id="UP000504609">
    <property type="component" value="Unplaced"/>
</dbReference>
<evidence type="ECO:0000256" key="15">
    <source>
        <dbReference type="ARBA" id="ARBA00023170"/>
    </source>
</evidence>
<dbReference type="GO" id="GO:0016020">
    <property type="term" value="C:membrane"/>
    <property type="evidence" value="ECO:0007669"/>
    <property type="project" value="UniProtKB-SubCell"/>
</dbReference>
<accession>A0A6J1FKS6</accession>
<dbReference type="Gene3D" id="3.80.10.10">
    <property type="entry name" value="Ribonuclease Inhibitor"/>
    <property type="match status" value="2"/>
</dbReference>
<keyword evidence="10" id="KW-0547">Nucleotide-binding</keyword>
<evidence type="ECO:0000313" key="22">
    <source>
        <dbReference type="RefSeq" id="XP_022940857.1"/>
    </source>
</evidence>
<dbReference type="FunFam" id="1.10.510.10:FF:000044">
    <property type="entry name" value="Putative LRR receptor-like serine/threonine-protein kinase"/>
    <property type="match status" value="1"/>
</dbReference>
<proteinExistence type="predicted"/>
<keyword evidence="16" id="KW-0325">Glycoprotein</keyword>
<dbReference type="KEGG" id="cmos:111446324"/>
<dbReference type="SMART" id="SM00220">
    <property type="entry name" value="S_TKc"/>
    <property type="match status" value="1"/>
</dbReference>
<dbReference type="InterPro" id="IPR001611">
    <property type="entry name" value="Leu-rich_rpt"/>
</dbReference>
<gene>
    <name evidence="22" type="primary">LOC111446324</name>
</gene>
<dbReference type="EC" id="2.7.11.1" evidence="2"/>
<evidence type="ECO:0000256" key="17">
    <source>
        <dbReference type="ARBA" id="ARBA00047899"/>
    </source>
</evidence>
<evidence type="ECO:0000256" key="11">
    <source>
        <dbReference type="ARBA" id="ARBA00022777"/>
    </source>
</evidence>